<dbReference type="EMBL" id="JAETWB010000013">
    <property type="protein sequence ID" value="MBL6080382.1"/>
    <property type="molecule type" value="Genomic_DNA"/>
</dbReference>
<reference evidence="10 11" key="1">
    <citation type="submission" date="2021-01" db="EMBL/GenBank/DDBJ databases">
        <title>Belnapia mucosa sp. nov. and Belnapia arida sp. nov., isolated from the Tabernas Desert (Almeria, Spain).</title>
        <authorList>
            <person name="Molina-Menor E."/>
            <person name="Vidal-Verdu A."/>
            <person name="Calonge A."/>
            <person name="Satari L."/>
            <person name="Pereto J."/>
            <person name="Porcar M."/>
        </authorList>
    </citation>
    <scope>NUCLEOTIDE SEQUENCE [LARGE SCALE GENOMIC DNA]</scope>
    <source>
        <strain evidence="10 11">T18</strain>
    </source>
</reference>
<dbReference type="RefSeq" id="WP_202833617.1">
    <property type="nucleotide sequence ID" value="NZ_JAETWB010000013.1"/>
</dbReference>
<evidence type="ECO:0000259" key="9">
    <source>
        <dbReference type="PROSITE" id="PS50112"/>
    </source>
</evidence>
<evidence type="ECO:0000256" key="6">
    <source>
        <dbReference type="ARBA" id="ARBA00022777"/>
    </source>
</evidence>
<dbReference type="NCBIfam" id="TIGR00229">
    <property type="entry name" value="sensory_box"/>
    <property type="match status" value="1"/>
</dbReference>
<evidence type="ECO:0000256" key="5">
    <source>
        <dbReference type="ARBA" id="ARBA00022741"/>
    </source>
</evidence>
<evidence type="ECO:0000313" key="10">
    <source>
        <dbReference type="EMBL" id="MBL6080382.1"/>
    </source>
</evidence>
<keyword evidence="6" id="KW-0418">Kinase</keyword>
<name>A0ABS1U6U0_9PROT</name>
<feature type="transmembrane region" description="Helical" evidence="8">
    <location>
        <begin position="25"/>
        <end position="46"/>
    </location>
</feature>
<dbReference type="PANTHER" id="PTHR41523:SF8">
    <property type="entry name" value="ETHYLENE RESPONSE SENSOR PROTEIN"/>
    <property type="match status" value="1"/>
</dbReference>
<dbReference type="Gene3D" id="3.30.450.20">
    <property type="entry name" value="PAS domain"/>
    <property type="match status" value="3"/>
</dbReference>
<evidence type="ECO:0000256" key="7">
    <source>
        <dbReference type="ARBA" id="ARBA00022840"/>
    </source>
</evidence>
<dbReference type="EC" id="2.7.13.3" evidence="2"/>
<dbReference type="InterPro" id="IPR011102">
    <property type="entry name" value="Sig_transdc_His_kinase_HWE"/>
</dbReference>
<comment type="catalytic activity">
    <reaction evidence="1">
        <text>ATP + protein L-histidine = ADP + protein N-phospho-L-histidine.</text>
        <dbReference type="EC" id="2.7.13.3"/>
    </reaction>
</comment>
<keyword evidence="8" id="KW-0472">Membrane</keyword>
<evidence type="ECO:0000256" key="1">
    <source>
        <dbReference type="ARBA" id="ARBA00000085"/>
    </source>
</evidence>
<dbReference type="SMART" id="SM00911">
    <property type="entry name" value="HWE_HK"/>
    <property type="match status" value="1"/>
</dbReference>
<evidence type="ECO:0000256" key="3">
    <source>
        <dbReference type="ARBA" id="ARBA00022553"/>
    </source>
</evidence>
<keyword evidence="8" id="KW-1133">Transmembrane helix</keyword>
<dbReference type="InterPro" id="IPR035965">
    <property type="entry name" value="PAS-like_dom_sf"/>
</dbReference>
<evidence type="ECO:0000256" key="2">
    <source>
        <dbReference type="ARBA" id="ARBA00012438"/>
    </source>
</evidence>
<feature type="transmembrane region" description="Helical" evidence="8">
    <location>
        <begin position="310"/>
        <end position="331"/>
    </location>
</feature>
<dbReference type="Pfam" id="PF07536">
    <property type="entry name" value="HWE_HK"/>
    <property type="match status" value="1"/>
</dbReference>
<keyword evidence="3" id="KW-0597">Phosphoprotein</keyword>
<evidence type="ECO:0000313" key="11">
    <source>
        <dbReference type="Proteomes" id="UP000660885"/>
    </source>
</evidence>
<gene>
    <name evidence="10" type="ORF">JMJ56_20405</name>
</gene>
<dbReference type="SUPFAM" id="SSF55785">
    <property type="entry name" value="PYP-like sensor domain (PAS domain)"/>
    <property type="match status" value="1"/>
</dbReference>
<accession>A0ABS1U6U0</accession>
<evidence type="ECO:0000256" key="4">
    <source>
        <dbReference type="ARBA" id="ARBA00022679"/>
    </source>
</evidence>
<protein>
    <recommendedName>
        <fullName evidence="2">histidine kinase</fullName>
        <ecNumber evidence="2">2.7.13.3</ecNumber>
    </recommendedName>
</protein>
<dbReference type="Gene3D" id="3.30.565.10">
    <property type="entry name" value="Histidine kinase-like ATPase, C-terminal domain"/>
    <property type="match status" value="1"/>
</dbReference>
<keyword evidence="7" id="KW-0067">ATP-binding</keyword>
<dbReference type="Proteomes" id="UP000660885">
    <property type="component" value="Unassembled WGS sequence"/>
</dbReference>
<dbReference type="InterPro" id="IPR000014">
    <property type="entry name" value="PAS"/>
</dbReference>
<feature type="domain" description="PAS" evidence="9">
    <location>
        <begin position="359"/>
        <end position="401"/>
    </location>
</feature>
<keyword evidence="8" id="KW-0812">Transmembrane</keyword>
<sequence length="693" mass="73400">MTEATPSAGPMPAPGRPRPGGALRLFLPAAIALPLLVTAAGAWLAWQQAWREAEQEVTHAADASAEYAGRVFDGLLLRIDHANGILAGLSDAGIRAGAADLHARLRRASAAGPLAPDQRAPFIFVYDREGQVLITGSIFPTPRSEGVERREINAGLREPDAPPFLVTPPQVGRITGEPFFAVSRRREGSGNGLLPGAYDGVIAASVYTGDVAAALRRLASEHHGDVMSLVRADGVVLARSLDIRPGTRLPQDGPVMAGLRQEAERISFSGPSGLDGVRRVVAYRRVTGYPVYASAARPHAVILRRWARTVLPLAAAGLPATLALLGLALLVRRGQRDLAAANAGLERRVAARTAALSESEARFRAAVEGAPFPMMLHAEDGEVLALSRAWTAITGYGPASIPTYADWARRAFGAEGAETCLANLAREFAGAAPAVPGEAAVRTSTGERRVWEFHDVPVGTLPDGRRLRLSAAIDITGRREAEERQALLMREVDHRAKNALAVVQAALRLTPREDAHSFAEAVEARIGALARAQVLLAEANWRGADLRSLAEGAMAAFLSSAALAPDAPRAELEGAPVRLAATAAQPISLVLHELATNAVKYGALSAHGGAVRLSWREDRSAGLLRLRWEERGGPPVAARPVRRGFGSRVIEATVRTQLGGQVEQHWAPAGLICDIALPLDRAVMTERSVMAAG</sequence>
<organism evidence="10 11">
    <name type="scientific">Belnapia arida</name>
    <dbReference type="NCBI Taxonomy" id="2804533"/>
    <lineage>
        <taxon>Bacteria</taxon>
        <taxon>Pseudomonadati</taxon>
        <taxon>Pseudomonadota</taxon>
        <taxon>Alphaproteobacteria</taxon>
        <taxon>Acetobacterales</taxon>
        <taxon>Roseomonadaceae</taxon>
        <taxon>Belnapia</taxon>
    </lineage>
</organism>
<keyword evidence="5" id="KW-0547">Nucleotide-binding</keyword>
<comment type="caution">
    <text evidence="10">The sequence shown here is derived from an EMBL/GenBank/DDBJ whole genome shotgun (WGS) entry which is preliminary data.</text>
</comment>
<keyword evidence="4" id="KW-0808">Transferase</keyword>
<dbReference type="InterPro" id="IPR036890">
    <property type="entry name" value="HATPase_C_sf"/>
</dbReference>
<proteinExistence type="predicted"/>
<dbReference type="PANTHER" id="PTHR41523">
    <property type="entry name" value="TWO-COMPONENT SYSTEM SENSOR PROTEIN"/>
    <property type="match status" value="1"/>
</dbReference>
<keyword evidence="11" id="KW-1185">Reference proteome</keyword>
<dbReference type="PROSITE" id="PS50112">
    <property type="entry name" value="PAS"/>
    <property type="match status" value="1"/>
</dbReference>
<evidence type="ECO:0000256" key="8">
    <source>
        <dbReference type="SAM" id="Phobius"/>
    </source>
</evidence>